<evidence type="ECO:0000313" key="3">
    <source>
        <dbReference type="Proteomes" id="UP000095751"/>
    </source>
</evidence>
<feature type="region of interest" description="Disordered" evidence="1">
    <location>
        <begin position="1"/>
        <end position="27"/>
    </location>
</feature>
<protein>
    <submittedName>
        <fullName evidence="2">Uncharacterized protein</fullName>
    </submittedName>
</protein>
<dbReference type="Proteomes" id="UP000095751">
    <property type="component" value="Unassembled WGS sequence"/>
</dbReference>
<name>A0A1E7ELR8_9STRA</name>
<gene>
    <name evidence="2" type="ORF">FRACYDRAFT_272340</name>
</gene>
<dbReference type="KEGG" id="fcy:FRACYDRAFT_272340"/>
<evidence type="ECO:0000256" key="1">
    <source>
        <dbReference type="SAM" id="MobiDB-lite"/>
    </source>
</evidence>
<dbReference type="AlphaFoldDB" id="A0A1E7ELR8"/>
<reference evidence="2 3" key="1">
    <citation type="submission" date="2016-09" db="EMBL/GenBank/DDBJ databases">
        <title>Extensive genetic diversity and differential bi-allelic expression allows diatom success in the polar Southern Ocean.</title>
        <authorList>
            <consortium name="DOE Joint Genome Institute"/>
            <person name="Mock T."/>
            <person name="Otillar R.P."/>
            <person name="Strauss J."/>
            <person name="Dupont C."/>
            <person name="Frickenhaus S."/>
            <person name="Maumus F."/>
            <person name="Mcmullan M."/>
            <person name="Sanges R."/>
            <person name="Schmutz J."/>
            <person name="Toseland A."/>
            <person name="Valas R."/>
            <person name="Veluchamy A."/>
            <person name="Ward B.J."/>
            <person name="Allen A."/>
            <person name="Barry K."/>
            <person name="Falciatore A."/>
            <person name="Ferrante M."/>
            <person name="Fortunato A.E."/>
            <person name="Gloeckner G."/>
            <person name="Gruber A."/>
            <person name="Hipkin R."/>
            <person name="Janech M."/>
            <person name="Kroth P."/>
            <person name="Leese F."/>
            <person name="Lindquist E."/>
            <person name="Lyon B.R."/>
            <person name="Martin J."/>
            <person name="Mayer C."/>
            <person name="Parker M."/>
            <person name="Quesneville H."/>
            <person name="Raymond J."/>
            <person name="Uhlig C."/>
            <person name="Valentin K.U."/>
            <person name="Worden A.Z."/>
            <person name="Armbrust E.V."/>
            <person name="Bowler C."/>
            <person name="Green B."/>
            <person name="Moulton V."/>
            <person name="Van Oosterhout C."/>
            <person name="Grigoriev I."/>
        </authorList>
    </citation>
    <scope>NUCLEOTIDE SEQUENCE [LARGE SCALE GENOMIC DNA]</scope>
    <source>
        <strain evidence="2 3">CCMP1102</strain>
    </source>
</reference>
<proteinExistence type="predicted"/>
<dbReference type="EMBL" id="KV784396">
    <property type="protein sequence ID" value="OEU06824.1"/>
    <property type="molecule type" value="Genomic_DNA"/>
</dbReference>
<evidence type="ECO:0000313" key="2">
    <source>
        <dbReference type="EMBL" id="OEU06824.1"/>
    </source>
</evidence>
<keyword evidence="3" id="KW-1185">Reference proteome</keyword>
<sequence length="61" mass="7243">MRRREFSSRYEGNSKDDKEKNGRQKKSEGSFWFAEIYEVQSPMTGFQKIKSAKKYSIDKAK</sequence>
<dbReference type="InParanoid" id="A0A1E7ELR8"/>
<accession>A0A1E7ELR8</accession>
<organism evidence="2 3">
    <name type="scientific">Fragilariopsis cylindrus CCMP1102</name>
    <dbReference type="NCBI Taxonomy" id="635003"/>
    <lineage>
        <taxon>Eukaryota</taxon>
        <taxon>Sar</taxon>
        <taxon>Stramenopiles</taxon>
        <taxon>Ochrophyta</taxon>
        <taxon>Bacillariophyta</taxon>
        <taxon>Bacillariophyceae</taxon>
        <taxon>Bacillariophycidae</taxon>
        <taxon>Bacillariales</taxon>
        <taxon>Bacillariaceae</taxon>
        <taxon>Fragilariopsis</taxon>
    </lineage>
</organism>